<evidence type="ECO:0000256" key="4">
    <source>
        <dbReference type="ARBA" id="ARBA00022679"/>
    </source>
</evidence>
<dbReference type="GO" id="GO:0004693">
    <property type="term" value="F:cyclin-dependent protein serine/threonine kinase activity"/>
    <property type="evidence" value="ECO:0007669"/>
    <property type="project" value="UniProtKB-EC"/>
</dbReference>
<comment type="catalytic activity">
    <reaction evidence="9">
        <text>L-seryl-[protein] + ATP = O-phospho-L-seryl-[protein] + ADP + H(+)</text>
        <dbReference type="Rhea" id="RHEA:17989"/>
        <dbReference type="Rhea" id="RHEA-COMP:9863"/>
        <dbReference type="Rhea" id="RHEA-COMP:11604"/>
        <dbReference type="ChEBI" id="CHEBI:15378"/>
        <dbReference type="ChEBI" id="CHEBI:29999"/>
        <dbReference type="ChEBI" id="CHEBI:30616"/>
        <dbReference type="ChEBI" id="CHEBI:83421"/>
        <dbReference type="ChEBI" id="CHEBI:456216"/>
        <dbReference type="EC" id="2.7.11.22"/>
    </reaction>
</comment>
<feature type="domain" description="Protein kinase" evidence="12">
    <location>
        <begin position="10"/>
        <end position="303"/>
    </location>
</feature>
<dbReference type="GO" id="GO:0010468">
    <property type="term" value="P:regulation of gene expression"/>
    <property type="evidence" value="ECO:0007669"/>
    <property type="project" value="TreeGrafter"/>
</dbReference>
<dbReference type="GO" id="GO:0005524">
    <property type="term" value="F:ATP binding"/>
    <property type="evidence" value="ECO:0007669"/>
    <property type="project" value="UniProtKB-UniRule"/>
</dbReference>
<dbReference type="GO" id="GO:0000307">
    <property type="term" value="C:cyclin-dependent protein kinase holoenzyme complex"/>
    <property type="evidence" value="ECO:0007669"/>
    <property type="project" value="TreeGrafter"/>
</dbReference>
<sequence>MDKVTLQEKYIKEKKIGSGTYGVVYKVRDKVNGKFYALKKITAQNVEDGISASTMREIGLLLELNEHKNENIISIREVIHKNTQISIVYEYAEWDLKRFMEEKHFRQASQYALSDSALPMTLVVSFCRQLLNAMTFCHQYKIIHRDLKPSNILITRDGHLKLADFGLARTFSIPGRTYCHEVVTLWYRAPELMLGSWQYGREIDVWSVGCIFYEMVTGTVLFPGDSEIDELFLVFRTFGTPTERQWPGVTKFPDYNEQFPKFKPKRIKEVKLSSGIKSFLKKSLQLDPRKRSSLKELNESPVLRSAIIMPLYNCLIYNT</sequence>
<dbReference type="AlphaFoldDB" id="A0A504ZC20"/>
<comment type="similarity">
    <text evidence="1">Belongs to the protein kinase superfamily. CMGC Ser/Thr protein kinase family. CDC2/CDKX subfamily.</text>
</comment>
<evidence type="ECO:0000256" key="10">
    <source>
        <dbReference type="PROSITE-ProRule" id="PRU10141"/>
    </source>
</evidence>
<evidence type="ECO:0000313" key="14">
    <source>
        <dbReference type="Proteomes" id="UP000316759"/>
    </source>
</evidence>
<evidence type="ECO:0000259" key="12">
    <source>
        <dbReference type="PROSITE" id="PS50011"/>
    </source>
</evidence>
<dbReference type="InterPro" id="IPR000719">
    <property type="entry name" value="Prot_kinase_dom"/>
</dbReference>
<dbReference type="GO" id="GO:0051301">
    <property type="term" value="P:cell division"/>
    <property type="evidence" value="ECO:0007669"/>
    <property type="project" value="UniProtKB-KW"/>
</dbReference>
<evidence type="ECO:0000256" key="1">
    <source>
        <dbReference type="ARBA" id="ARBA00006485"/>
    </source>
</evidence>
<keyword evidence="7 10" id="KW-0067">ATP-binding</keyword>
<dbReference type="PROSITE" id="PS50011">
    <property type="entry name" value="PROTEIN_KINASE_DOM"/>
    <property type="match status" value="1"/>
</dbReference>
<feature type="binding site" evidence="10">
    <location>
        <position position="39"/>
    </location>
    <ligand>
        <name>ATP</name>
        <dbReference type="ChEBI" id="CHEBI:30616"/>
    </ligand>
</feature>
<evidence type="ECO:0000256" key="3">
    <source>
        <dbReference type="ARBA" id="ARBA00022527"/>
    </source>
</evidence>
<keyword evidence="13" id="KW-0132">Cell division</keyword>
<dbReference type="GO" id="GO:0030332">
    <property type="term" value="F:cyclin binding"/>
    <property type="evidence" value="ECO:0007669"/>
    <property type="project" value="TreeGrafter"/>
</dbReference>
<evidence type="ECO:0000256" key="8">
    <source>
        <dbReference type="ARBA" id="ARBA00047811"/>
    </source>
</evidence>
<evidence type="ECO:0000256" key="9">
    <source>
        <dbReference type="ARBA" id="ARBA00048367"/>
    </source>
</evidence>
<dbReference type="InterPro" id="IPR050108">
    <property type="entry name" value="CDK"/>
</dbReference>
<dbReference type="PANTHER" id="PTHR24056">
    <property type="entry name" value="CELL DIVISION PROTEIN KINASE"/>
    <property type="match status" value="1"/>
</dbReference>
<dbReference type="FunFam" id="3.30.200.20:FF:000124">
    <property type="entry name" value="Cyclin-dependent kinase 4"/>
    <property type="match status" value="1"/>
</dbReference>
<dbReference type="OrthoDB" id="1732493at2759"/>
<comment type="caution">
    <text evidence="13">The sequence shown here is derived from an EMBL/GenBank/DDBJ whole genome shotgun (WGS) entry which is preliminary data.</text>
</comment>
<dbReference type="PANTHER" id="PTHR24056:SF550">
    <property type="entry name" value="CHROMOSOME UNDETERMINED SCAFFOLD_44, WHOLE GENOME SHOTGUN SEQUENCE"/>
    <property type="match status" value="1"/>
</dbReference>
<dbReference type="GO" id="GO:0000082">
    <property type="term" value="P:G1/S transition of mitotic cell cycle"/>
    <property type="evidence" value="ECO:0007669"/>
    <property type="project" value="TreeGrafter"/>
</dbReference>
<keyword evidence="5 10" id="KW-0547">Nucleotide-binding</keyword>
<evidence type="ECO:0000256" key="5">
    <source>
        <dbReference type="ARBA" id="ARBA00022741"/>
    </source>
</evidence>
<keyword evidence="3 11" id="KW-0723">Serine/threonine-protein kinase</keyword>
<keyword evidence="13" id="KW-0131">Cell cycle</keyword>
<dbReference type="PROSITE" id="PS00107">
    <property type="entry name" value="PROTEIN_KINASE_ATP"/>
    <property type="match status" value="1"/>
</dbReference>
<dbReference type="Gene3D" id="1.10.510.10">
    <property type="entry name" value="Transferase(Phosphotransferase) domain 1"/>
    <property type="match status" value="1"/>
</dbReference>
<dbReference type="GO" id="GO:0005634">
    <property type="term" value="C:nucleus"/>
    <property type="evidence" value="ECO:0007669"/>
    <property type="project" value="TreeGrafter"/>
</dbReference>
<dbReference type="STRING" id="46835.A0A504ZC20"/>
<dbReference type="CDD" id="cd07829">
    <property type="entry name" value="STKc_CDK_like"/>
    <property type="match status" value="1"/>
</dbReference>
<dbReference type="GO" id="GO:0010389">
    <property type="term" value="P:regulation of G2/M transition of mitotic cell cycle"/>
    <property type="evidence" value="ECO:0007669"/>
    <property type="project" value="TreeGrafter"/>
</dbReference>
<organism evidence="13 14">
    <name type="scientific">Fasciola gigantica</name>
    <name type="common">Giant liver fluke</name>
    <dbReference type="NCBI Taxonomy" id="46835"/>
    <lineage>
        <taxon>Eukaryota</taxon>
        <taxon>Metazoa</taxon>
        <taxon>Spiralia</taxon>
        <taxon>Lophotrochozoa</taxon>
        <taxon>Platyhelminthes</taxon>
        <taxon>Trematoda</taxon>
        <taxon>Digenea</taxon>
        <taxon>Plagiorchiida</taxon>
        <taxon>Echinostomata</taxon>
        <taxon>Echinostomatoidea</taxon>
        <taxon>Fasciolidae</taxon>
        <taxon>Fasciola</taxon>
    </lineage>
</organism>
<keyword evidence="4" id="KW-0808">Transferase</keyword>
<reference evidence="13 14" key="1">
    <citation type="submission" date="2019-04" db="EMBL/GenBank/DDBJ databases">
        <title>Annotation for the trematode Fasciola gigantica.</title>
        <authorList>
            <person name="Choi Y.-J."/>
        </authorList>
    </citation>
    <scope>NUCLEOTIDE SEQUENCE [LARGE SCALE GENOMIC DNA]</scope>
    <source>
        <strain evidence="13">Uganda_cow_1</strain>
    </source>
</reference>
<dbReference type="SMART" id="SM00220">
    <property type="entry name" value="S_TKc"/>
    <property type="match status" value="1"/>
</dbReference>
<evidence type="ECO:0000313" key="13">
    <source>
        <dbReference type="EMBL" id="TPP66790.1"/>
    </source>
</evidence>
<accession>A0A504ZC20</accession>
<dbReference type="Gene3D" id="3.30.200.20">
    <property type="entry name" value="Phosphorylase Kinase, domain 1"/>
    <property type="match status" value="1"/>
</dbReference>
<protein>
    <recommendedName>
        <fullName evidence="2">cyclin-dependent kinase</fullName>
        <ecNumber evidence="2">2.7.11.22</ecNumber>
    </recommendedName>
</protein>
<name>A0A504ZC20_FASGI</name>
<keyword evidence="14" id="KW-1185">Reference proteome</keyword>
<evidence type="ECO:0000256" key="2">
    <source>
        <dbReference type="ARBA" id="ARBA00012425"/>
    </source>
</evidence>
<dbReference type="Proteomes" id="UP000316759">
    <property type="component" value="Unassembled WGS sequence"/>
</dbReference>
<dbReference type="InterPro" id="IPR011009">
    <property type="entry name" value="Kinase-like_dom_sf"/>
</dbReference>
<dbReference type="PROSITE" id="PS00108">
    <property type="entry name" value="PROTEIN_KINASE_ST"/>
    <property type="match status" value="1"/>
</dbReference>
<dbReference type="SUPFAM" id="SSF56112">
    <property type="entry name" value="Protein kinase-like (PK-like)"/>
    <property type="match status" value="1"/>
</dbReference>
<dbReference type="FunFam" id="1.10.510.10:FF:000611">
    <property type="entry name" value="CMGC family protein kinase"/>
    <property type="match status" value="1"/>
</dbReference>
<proteinExistence type="inferred from homology"/>
<dbReference type="GO" id="GO:0007165">
    <property type="term" value="P:signal transduction"/>
    <property type="evidence" value="ECO:0007669"/>
    <property type="project" value="TreeGrafter"/>
</dbReference>
<gene>
    <name evidence="13" type="ORF">FGIG_05126</name>
</gene>
<dbReference type="InterPro" id="IPR008271">
    <property type="entry name" value="Ser/Thr_kinase_AS"/>
</dbReference>
<comment type="catalytic activity">
    <reaction evidence="8">
        <text>L-threonyl-[protein] + ATP = O-phospho-L-threonyl-[protein] + ADP + H(+)</text>
        <dbReference type="Rhea" id="RHEA:46608"/>
        <dbReference type="Rhea" id="RHEA-COMP:11060"/>
        <dbReference type="Rhea" id="RHEA-COMP:11605"/>
        <dbReference type="ChEBI" id="CHEBI:15378"/>
        <dbReference type="ChEBI" id="CHEBI:30013"/>
        <dbReference type="ChEBI" id="CHEBI:30616"/>
        <dbReference type="ChEBI" id="CHEBI:61977"/>
        <dbReference type="ChEBI" id="CHEBI:456216"/>
        <dbReference type="EC" id="2.7.11.22"/>
    </reaction>
</comment>
<dbReference type="GO" id="GO:0005737">
    <property type="term" value="C:cytoplasm"/>
    <property type="evidence" value="ECO:0007669"/>
    <property type="project" value="TreeGrafter"/>
</dbReference>
<dbReference type="EC" id="2.7.11.22" evidence="2"/>
<evidence type="ECO:0000256" key="11">
    <source>
        <dbReference type="RuleBase" id="RU000304"/>
    </source>
</evidence>
<keyword evidence="6" id="KW-0418">Kinase</keyword>
<dbReference type="Pfam" id="PF00069">
    <property type="entry name" value="Pkinase"/>
    <property type="match status" value="1"/>
</dbReference>
<evidence type="ECO:0000256" key="6">
    <source>
        <dbReference type="ARBA" id="ARBA00022777"/>
    </source>
</evidence>
<evidence type="ECO:0000256" key="7">
    <source>
        <dbReference type="ARBA" id="ARBA00022840"/>
    </source>
</evidence>
<dbReference type="InterPro" id="IPR017441">
    <property type="entry name" value="Protein_kinase_ATP_BS"/>
</dbReference>
<dbReference type="EMBL" id="SUNJ01001414">
    <property type="protein sequence ID" value="TPP66790.1"/>
    <property type="molecule type" value="Genomic_DNA"/>
</dbReference>